<feature type="non-terminal residue" evidence="1">
    <location>
        <position position="1"/>
    </location>
</feature>
<dbReference type="EMBL" id="LJTC01000062">
    <property type="protein sequence ID" value="KPM74562.1"/>
    <property type="molecule type" value="Genomic_DNA"/>
</dbReference>
<name>A0A0P7DE06_9GAMM</name>
<dbReference type="Proteomes" id="UP000050378">
    <property type="component" value="Unassembled WGS sequence"/>
</dbReference>
<organism evidence="1 2">
    <name type="scientific">Pseudoalteromonas lipolytica</name>
    <dbReference type="NCBI Taxonomy" id="570156"/>
    <lineage>
        <taxon>Bacteria</taxon>
        <taxon>Pseudomonadati</taxon>
        <taxon>Pseudomonadota</taxon>
        <taxon>Gammaproteobacteria</taxon>
        <taxon>Alteromonadales</taxon>
        <taxon>Pseudoalteromonadaceae</taxon>
        <taxon>Pseudoalteromonas</taxon>
    </lineage>
</organism>
<feature type="non-terminal residue" evidence="1">
    <location>
        <position position="178"/>
    </location>
</feature>
<evidence type="ECO:0000313" key="2">
    <source>
        <dbReference type="Proteomes" id="UP000050378"/>
    </source>
</evidence>
<dbReference type="AlphaFoldDB" id="A0A0P7DE06"/>
<comment type="caution">
    <text evidence="1">The sequence shown here is derived from an EMBL/GenBank/DDBJ whole genome shotgun (WGS) entry which is preliminary data.</text>
</comment>
<accession>A0A0P7DE06</accession>
<protein>
    <submittedName>
        <fullName evidence="1">Uncharacterized protein</fullName>
    </submittedName>
</protein>
<sequence length="178" mass="18989">HRLLIQRAATFMAARFSLSARVRLHPGSCHHVETLQRHVWLGFSGTKLVDAPVILLWPGHARGADGHTRQADAVGVGVLLEEFLYRLEGHVTLDDVLAHLDGMAGAQTVGKSGTFLDLADRHVVDDGDLDAERFELAGIFIAAAALGVLVEGRRIGHSGLCGAGTDQQRCGDNQSGGK</sequence>
<reference evidence="1 2" key="1">
    <citation type="submission" date="2015-09" db="EMBL/GenBank/DDBJ databases">
        <title>Draft Genome Sequence of Pseudoalteromonas lipolytica UCD-48B.</title>
        <authorList>
            <person name="Krusor M."/>
            <person name="Coil D.A."/>
            <person name="Lang J.M."/>
            <person name="Eisen J.A."/>
            <person name="Alexiev A."/>
        </authorList>
    </citation>
    <scope>NUCLEOTIDE SEQUENCE [LARGE SCALE GENOMIC DNA]</scope>
    <source>
        <strain evidence="1 2">UCD-48B</strain>
    </source>
</reference>
<proteinExistence type="predicted"/>
<evidence type="ECO:0000313" key="1">
    <source>
        <dbReference type="EMBL" id="KPM74562.1"/>
    </source>
</evidence>
<gene>
    <name evidence="1" type="ORF">AOG27_21075</name>
</gene>